<evidence type="ECO:0000256" key="2">
    <source>
        <dbReference type="ARBA" id="ARBA00022603"/>
    </source>
</evidence>
<sequence length="178" mass="20674">MDRFPTFLLSEERKKIENPEKYIPFLISKNDTVAELGCGPGFYCQYLVEYAKKVYCVDKRKEMIEIAKKIAKNAIFLNEDASNTSIPSSSVDVVLFANSFHDMKDKTKVKEEVKRILNKKGKIIIIDWKKEGTPFGPPESIRMSKEDYVKEFSPEFKLQKEFEVGPYHYGLILQRESD</sequence>
<dbReference type="PANTHER" id="PTHR44942:SF4">
    <property type="entry name" value="METHYLTRANSFERASE TYPE 11 DOMAIN-CONTAINING PROTEIN"/>
    <property type="match status" value="1"/>
</dbReference>
<evidence type="ECO:0000259" key="4">
    <source>
        <dbReference type="Pfam" id="PF08241"/>
    </source>
</evidence>
<dbReference type="Gene3D" id="3.40.50.150">
    <property type="entry name" value="Vaccinia Virus protein VP39"/>
    <property type="match status" value="1"/>
</dbReference>
<dbReference type="PANTHER" id="PTHR44942">
    <property type="entry name" value="METHYLTRANSF_11 DOMAIN-CONTAINING PROTEIN"/>
    <property type="match status" value="1"/>
</dbReference>
<name>A0A1W6JWX1_9CREN</name>
<dbReference type="InterPro" id="IPR051052">
    <property type="entry name" value="Diverse_substrate_MTase"/>
</dbReference>
<dbReference type="InterPro" id="IPR013216">
    <property type="entry name" value="Methyltransf_11"/>
</dbReference>
<dbReference type="EMBL" id="CP020477">
    <property type="protein sequence ID" value="ARM74763.1"/>
    <property type="molecule type" value="Genomic_DNA"/>
</dbReference>
<evidence type="ECO:0000256" key="1">
    <source>
        <dbReference type="ARBA" id="ARBA00008361"/>
    </source>
</evidence>
<evidence type="ECO:0000256" key="3">
    <source>
        <dbReference type="ARBA" id="ARBA00022679"/>
    </source>
</evidence>
<dbReference type="OrthoDB" id="1018at2157"/>
<dbReference type="CDD" id="cd02440">
    <property type="entry name" value="AdoMet_MTases"/>
    <property type="match status" value="1"/>
</dbReference>
<keyword evidence="6" id="KW-1185">Reference proteome</keyword>
<proteinExistence type="inferred from homology"/>
<organism evidence="5 6">
    <name type="scientific">Acidianus manzaensis</name>
    <dbReference type="NCBI Taxonomy" id="282676"/>
    <lineage>
        <taxon>Archaea</taxon>
        <taxon>Thermoproteota</taxon>
        <taxon>Thermoprotei</taxon>
        <taxon>Sulfolobales</taxon>
        <taxon>Sulfolobaceae</taxon>
        <taxon>Acidianus</taxon>
    </lineage>
</organism>
<evidence type="ECO:0000313" key="6">
    <source>
        <dbReference type="Proteomes" id="UP000193404"/>
    </source>
</evidence>
<comment type="similarity">
    <text evidence="1">Belongs to the methyltransferase superfamily.</text>
</comment>
<dbReference type="GO" id="GO:0032259">
    <property type="term" value="P:methylation"/>
    <property type="evidence" value="ECO:0007669"/>
    <property type="project" value="UniProtKB-KW"/>
</dbReference>
<keyword evidence="2 5" id="KW-0489">Methyltransferase</keyword>
<accession>A0A1W6JWX1</accession>
<dbReference type="GO" id="GO:0008757">
    <property type="term" value="F:S-adenosylmethionine-dependent methyltransferase activity"/>
    <property type="evidence" value="ECO:0007669"/>
    <property type="project" value="InterPro"/>
</dbReference>
<protein>
    <submittedName>
        <fullName evidence="5">Methyltransferase type 11</fullName>
    </submittedName>
</protein>
<dbReference type="KEGG" id="aman:B6F84_01130"/>
<dbReference type="SUPFAM" id="SSF53335">
    <property type="entry name" value="S-adenosyl-L-methionine-dependent methyltransferases"/>
    <property type="match status" value="1"/>
</dbReference>
<dbReference type="RefSeq" id="WP_148690513.1">
    <property type="nucleotide sequence ID" value="NZ_CP020477.1"/>
</dbReference>
<dbReference type="STRING" id="282676.B6F84_01130"/>
<reference evidence="5 6" key="1">
    <citation type="submission" date="2017-03" db="EMBL/GenBank/DDBJ databases">
        <title>Sulfur activation and transportation mechanism of thermophilic Archaea Acidianus manzaensis YN-25.</title>
        <authorList>
            <person name="Ma Y."/>
            <person name="Yang Y."/>
            <person name="Xia J."/>
        </authorList>
    </citation>
    <scope>NUCLEOTIDE SEQUENCE [LARGE SCALE GENOMIC DNA]</scope>
    <source>
        <strain evidence="5 6">YN-25</strain>
    </source>
</reference>
<feature type="domain" description="Methyltransferase type 11" evidence="4">
    <location>
        <begin position="35"/>
        <end position="125"/>
    </location>
</feature>
<dbReference type="Proteomes" id="UP000193404">
    <property type="component" value="Chromosome"/>
</dbReference>
<dbReference type="AlphaFoldDB" id="A0A1W6JWX1"/>
<dbReference type="InterPro" id="IPR029063">
    <property type="entry name" value="SAM-dependent_MTases_sf"/>
</dbReference>
<dbReference type="Pfam" id="PF08241">
    <property type="entry name" value="Methyltransf_11"/>
    <property type="match status" value="1"/>
</dbReference>
<evidence type="ECO:0000313" key="5">
    <source>
        <dbReference type="EMBL" id="ARM74763.1"/>
    </source>
</evidence>
<dbReference type="GeneID" id="41589478"/>
<gene>
    <name evidence="5" type="ORF">B6F84_01130</name>
</gene>
<keyword evidence="3 5" id="KW-0808">Transferase</keyword>